<dbReference type="Proteomes" id="UP001549773">
    <property type="component" value="Unassembled WGS sequence"/>
</dbReference>
<dbReference type="NCBIfam" id="TIGR02436">
    <property type="entry name" value="four helix bundle protein"/>
    <property type="match status" value="1"/>
</dbReference>
<dbReference type="CDD" id="cd16377">
    <property type="entry name" value="23S_rRNA_IVP_like"/>
    <property type="match status" value="1"/>
</dbReference>
<comment type="caution">
    <text evidence="1">The sequence shown here is derived from an EMBL/GenBank/DDBJ whole genome shotgun (WGS) entry which is preliminary data.</text>
</comment>
<sequence>MNGHNCKKLKIWQEGMCIVSETYKVVKSFPDFEKFNLDSQLIRCSVSIPSNIAEGTSKLTDKHLNKYLEDSLGSSFEWETQIIVAYNEEYITEEKFRFLEDKIQQLQKMISGFQGGLRNKS</sequence>
<dbReference type="PANTHER" id="PTHR38471:SF2">
    <property type="entry name" value="FOUR HELIX BUNDLE PROTEIN"/>
    <property type="match status" value="1"/>
</dbReference>
<gene>
    <name evidence="1" type="ORF">ABXZ32_00380</name>
</gene>
<dbReference type="SUPFAM" id="SSF158446">
    <property type="entry name" value="IVS-encoded protein-like"/>
    <property type="match status" value="1"/>
</dbReference>
<dbReference type="Gene3D" id="1.20.1440.60">
    <property type="entry name" value="23S rRNA-intervening sequence"/>
    <property type="match status" value="1"/>
</dbReference>
<organism evidence="1 2">
    <name type="scientific">Sediminicola luteus</name>
    <dbReference type="NCBI Taxonomy" id="319238"/>
    <lineage>
        <taxon>Bacteria</taxon>
        <taxon>Pseudomonadati</taxon>
        <taxon>Bacteroidota</taxon>
        <taxon>Flavobacteriia</taxon>
        <taxon>Flavobacteriales</taxon>
        <taxon>Flavobacteriaceae</taxon>
        <taxon>Sediminicola</taxon>
    </lineage>
</organism>
<dbReference type="Pfam" id="PF05635">
    <property type="entry name" value="23S_rRNA_IVP"/>
    <property type="match status" value="1"/>
</dbReference>
<dbReference type="EMBL" id="JBEWYP010000001">
    <property type="protein sequence ID" value="MET7027827.1"/>
    <property type="molecule type" value="Genomic_DNA"/>
</dbReference>
<protein>
    <submittedName>
        <fullName evidence="1">Four helix bundle protein</fullName>
    </submittedName>
</protein>
<dbReference type="InterPro" id="IPR036583">
    <property type="entry name" value="23S_rRNA_IVS_sf"/>
</dbReference>
<name>A0ABV2TSF7_9FLAO</name>
<reference evidence="1 2" key="1">
    <citation type="submission" date="2024-07" db="EMBL/GenBank/DDBJ databases">
        <title>The genome sequence of type strain Sediminicola luteus GDMCC 1.2596T.</title>
        <authorList>
            <person name="Liu Y."/>
        </authorList>
    </citation>
    <scope>NUCLEOTIDE SEQUENCE [LARGE SCALE GENOMIC DNA]</scope>
    <source>
        <strain evidence="1 2">GDMCC 1.2596</strain>
    </source>
</reference>
<evidence type="ECO:0000313" key="1">
    <source>
        <dbReference type="EMBL" id="MET7027827.1"/>
    </source>
</evidence>
<dbReference type="PANTHER" id="PTHR38471">
    <property type="entry name" value="FOUR HELIX BUNDLE PROTEIN"/>
    <property type="match status" value="1"/>
</dbReference>
<evidence type="ECO:0000313" key="2">
    <source>
        <dbReference type="Proteomes" id="UP001549773"/>
    </source>
</evidence>
<proteinExistence type="predicted"/>
<accession>A0ABV2TSF7</accession>
<keyword evidence="2" id="KW-1185">Reference proteome</keyword>
<dbReference type="RefSeq" id="WP_354616712.1">
    <property type="nucleotide sequence ID" value="NZ_JBEWYP010000001.1"/>
</dbReference>
<dbReference type="InterPro" id="IPR012657">
    <property type="entry name" value="23S_rRNA-intervening_sequence"/>
</dbReference>